<evidence type="ECO:0000313" key="6">
    <source>
        <dbReference type="Proteomes" id="UP001240447"/>
    </source>
</evidence>
<feature type="compositionally biased region" description="Basic and acidic residues" evidence="3">
    <location>
        <begin position="1"/>
        <end position="14"/>
    </location>
</feature>
<accession>A0ABT9NR96</accession>
<comment type="similarity">
    <text evidence="1">Belongs to the UPF0749 family.</text>
</comment>
<reference evidence="5 6" key="1">
    <citation type="submission" date="2023-07" db="EMBL/GenBank/DDBJ databases">
        <title>Sequencing the genomes of 1000 actinobacteria strains.</title>
        <authorList>
            <person name="Klenk H.-P."/>
        </authorList>
    </citation>
    <scope>NUCLEOTIDE SEQUENCE [LARGE SCALE GENOMIC DNA]</scope>
    <source>
        <strain evidence="5 6">GD13</strain>
    </source>
</reference>
<feature type="region of interest" description="Disordered" evidence="3">
    <location>
        <begin position="1"/>
        <end position="21"/>
    </location>
</feature>
<protein>
    <submittedName>
        <fullName evidence="5">Uncharacterized protein YlxW (UPF0749 family)</fullName>
    </submittedName>
</protein>
<organism evidence="5 6">
    <name type="scientific">Nocardioides massiliensis</name>
    <dbReference type="NCBI Taxonomy" id="1325935"/>
    <lineage>
        <taxon>Bacteria</taxon>
        <taxon>Bacillati</taxon>
        <taxon>Actinomycetota</taxon>
        <taxon>Actinomycetes</taxon>
        <taxon>Propionibacteriales</taxon>
        <taxon>Nocardioidaceae</taxon>
        <taxon>Nocardioides</taxon>
    </lineage>
</organism>
<dbReference type="Proteomes" id="UP001240447">
    <property type="component" value="Unassembled WGS sequence"/>
</dbReference>
<dbReference type="InterPro" id="IPR010273">
    <property type="entry name" value="DUF881"/>
</dbReference>
<dbReference type="PANTHER" id="PTHR37313:SF2">
    <property type="entry name" value="UPF0749 PROTEIN YLXX"/>
    <property type="match status" value="1"/>
</dbReference>
<dbReference type="RefSeq" id="WP_068122477.1">
    <property type="nucleotide sequence ID" value="NZ_CCXJ01000599.1"/>
</dbReference>
<dbReference type="Pfam" id="PF05949">
    <property type="entry name" value="DUF881"/>
    <property type="match status" value="1"/>
</dbReference>
<feature type="transmembrane region" description="Helical" evidence="4">
    <location>
        <begin position="47"/>
        <end position="64"/>
    </location>
</feature>
<dbReference type="EMBL" id="JAUSQM010000001">
    <property type="protein sequence ID" value="MDP9822953.1"/>
    <property type="molecule type" value="Genomic_DNA"/>
</dbReference>
<sequence length="273" mass="28822">MPERVPDRTPEGDGARATGAVDATHVPAETGRDRLAQAIRKPTRRQLGVAVILAVLGFSAAVQLRSTEAATSYPGMRQEDLVQVLNNLSAAAQRAENDINQLEQAQQSLLSNRDSRSAAIARAREQADALAILAGTVPASGPGIRVTVTDESGQMKIDQLLNALQELRDAGAEAIELNDAVRVVAQTALDDGSAAGETPGRIIVDGQELAQPYVIEAIGNPETLATALGIFGGFLEQVEQVSARAVVERLEDVEIASVREIATAEYATPVEDE</sequence>
<gene>
    <name evidence="5" type="ORF">J2S59_002762</name>
</gene>
<keyword evidence="2" id="KW-0175">Coiled coil</keyword>
<keyword evidence="4" id="KW-0812">Transmembrane</keyword>
<comment type="caution">
    <text evidence="5">The sequence shown here is derived from an EMBL/GenBank/DDBJ whole genome shotgun (WGS) entry which is preliminary data.</text>
</comment>
<evidence type="ECO:0000313" key="5">
    <source>
        <dbReference type="EMBL" id="MDP9822953.1"/>
    </source>
</evidence>
<keyword evidence="6" id="KW-1185">Reference proteome</keyword>
<name>A0ABT9NR96_9ACTN</name>
<keyword evidence="4" id="KW-1133">Transmembrane helix</keyword>
<dbReference type="PANTHER" id="PTHR37313">
    <property type="entry name" value="UPF0749 PROTEIN RV1825"/>
    <property type="match status" value="1"/>
</dbReference>
<dbReference type="Gene3D" id="3.30.70.1880">
    <property type="entry name" value="Protein of unknown function DUF881"/>
    <property type="match status" value="1"/>
</dbReference>
<evidence type="ECO:0000256" key="3">
    <source>
        <dbReference type="SAM" id="MobiDB-lite"/>
    </source>
</evidence>
<evidence type="ECO:0000256" key="4">
    <source>
        <dbReference type="SAM" id="Phobius"/>
    </source>
</evidence>
<evidence type="ECO:0000256" key="1">
    <source>
        <dbReference type="ARBA" id="ARBA00009108"/>
    </source>
</evidence>
<evidence type="ECO:0000256" key="2">
    <source>
        <dbReference type="SAM" id="Coils"/>
    </source>
</evidence>
<feature type="coiled-coil region" evidence="2">
    <location>
        <begin position="78"/>
        <end position="112"/>
    </location>
</feature>
<keyword evidence="4" id="KW-0472">Membrane</keyword>
<proteinExistence type="inferred from homology"/>